<dbReference type="InterPro" id="IPR011050">
    <property type="entry name" value="Pectin_lyase_fold/virulence"/>
</dbReference>
<dbReference type="GO" id="GO:0004650">
    <property type="term" value="F:polygalacturonase activity"/>
    <property type="evidence" value="ECO:0007669"/>
    <property type="project" value="InterPro"/>
</dbReference>
<dbReference type="SUPFAM" id="SSF51126">
    <property type="entry name" value="Pectin lyase-like"/>
    <property type="match status" value="1"/>
</dbReference>
<evidence type="ECO:0000256" key="1">
    <source>
        <dbReference type="ARBA" id="ARBA00008834"/>
    </source>
</evidence>
<dbReference type="InterPro" id="IPR051801">
    <property type="entry name" value="GH28_Enzymes"/>
</dbReference>
<dbReference type="RefSeq" id="WP_223928605.1">
    <property type="nucleotide sequence ID" value="NZ_BPTU01000002.1"/>
</dbReference>
<evidence type="ECO:0000256" key="3">
    <source>
        <dbReference type="ARBA" id="ARBA00023295"/>
    </source>
</evidence>
<dbReference type="GO" id="GO:0005975">
    <property type="term" value="P:carbohydrate metabolic process"/>
    <property type="evidence" value="ECO:0007669"/>
    <property type="project" value="InterPro"/>
</dbReference>
<dbReference type="InterPro" id="IPR012334">
    <property type="entry name" value="Pectin_lyas_fold"/>
</dbReference>
<dbReference type="GeneID" id="72466211"/>
<dbReference type="PROSITE" id="PS00502">
    <property type="entry name" value="POLYGALACTURONASE"/>
    <property type="match status" value="1"/>
</dbReference>
<dbReference type="InterPro" id="IPR000743">
    <property type="entry name" value="Glyco_hydro_28"/>
</dbReference>
<comment type="caution">
    <text evidence="6">The sequence shown here is derived from an EMBL/GenBank/DDBJ whole genome shotgun (WGS) entry which is preliminary data.</text>
</comment>
<keyword evidence="5" id="KW-0732">Signal</keyword>
<dbReference type="EMBL" id="BPUB01000002">
    <property type="protein sequence ID" value="GJG59746.1"/>
    <property type="molecule type" value="Genomic_DNA"/>
</dbReference>
<organism evidence="6 7">
    <name type="scientific">Prevotella lacticifex</name>
    <dbReference type="NCBI Taxonomy" id="2854755"/>
    <lineage>
        <taxon>Bacteria</taxon>
        <taxon>Pseudomonadati</taxon>
        <taxon>Bacteroidota</taxon>
        <taxon>Bacteroidia</taxon>
        <taxon>Bacteroidales</taxon>
        <taxon>Prevotellaceae</taxon>
        <taxon>Prevotella</taxon>
    </lineage>
</organism>
<keyword evidence="7" id="KW-1185">Reference proteome</keyword>
<evidence type="ECO:0000313" key="7">
    <source>
        <dbReference type="Proteomes" id="UP000825483"/>
    </source>
</evidence>
<keyword evidence="3 4" id="KW-0326">Glycosidase</keyword>
<feature type="chain" id="PRO_5040181752" evidence="5">
    <location>
        <begin position="21"/>
        <end position="456"/>
    </location>
</feature>
<evidence type="ECO:0000256" key="2">
    <source>
        <dbReference type="ARBA" id="ARBA00022801"/>
    </source>
</evidence>
<name>A0A9R1CBX7_9BACT</name>
<reference evidence="6" key="1">
    <citation type="journal article" date="2022" name="Int. J. Syst. Evol. Microbiol.">
        <title>Prevotella lacticifex sp. nov., isolated from the rumen of cows.</title>
        <authorList>
            <person name="Shinkai T."/>
            <person name="Ikeyama N."/>
            <person name="Kumagai M."/>
            <person name="Ohmori H."/>
            <person name="Sakamoto M."/>
            <person name="Ohkuma M."/>
            <person name="Mitsumori M."/>
        </authorList>
    </citation>
    <scope>NUCLEOTIDE SEQUENCE</scope>
    <source>
        <strain evidence="6">R5076</strain>
    </source>
</reference>
<gene>
    <name evidence="6" type="ORF">PRLR5076_25970</name>
</gene>
<keyword evidence="2 4" id="KW-0378">Hydrolase</keyword>
<dbReference type="Gene3D" id="2.160.20.10">
    <property type="entry name" value="Single-stranded right-handed beta-helix, Pectin lyase-like"/>
    <property type="match status" value="1"/>
</dbReference>
<evidence type="ECO:0000313" key="6">
    <source>
        <dbReference type="EMBL" id="GJG59746.1"/>
    </source>
</evidence>
<dbReference type="Proteomes" id="UP000825483">
    <property type="component" value="Unassembled WGS sequence"/>
</dbReference>
<dbReference type="PANTHER" id="PTHR31339">
    <property type="entry name" value="PECTIN LYASE-RELATED"/>
    <property type="match status" value="1"/>
</dbReference>
<feature type="signal peptide" evidence="5">
    <location>
        <begin position="1"/>
        <end position="20"/>
    </location>
</feature>
<dbReference type="PANTHER" id="PTHR31339:SF9">
    <property type="entry name" value="PLASMIN AND FIBRONECTIN-BINDING PROTEIN A"/>
    <property type="match status" value="1"/>
</dbReference>
<evidence type="ECO:0000256" key="4">
    <source>
        <dbReference type="RuleBase" id="RU361169"/>
    </source>
</evidence>
<dbReference type="SMART" id="SM00710">
    <property type="entry name" value="PbH1"/>
    <property type="match status" value="5"/>
</dbReference>
<protein>
    <submittedName>
        <fullName evidence="6">Glycoside hydrolase</fullName>
    </submittedName>
</protein>
<dbReference type="Pfam" id="PF00295">
    <property type="entry name" value="Glyco_hydro_28"/>
    <property type="match status" value="1"/>
</dbReference>
<comment type="similarity">
    <text evidence="1 4">Belongs to the glycosyl hydrolase 28 family.</text>
</comment>
<proteinExistence type="inferred from homology"/>
<dbReference type="AlphaFoldDB" id="A0A9R1CBX7"/>
<accession>A0A9R1CBX7</accession>
<evidence type="ECO:0000256" key="5">
    <source>
        <dbReference type="SAM" id="SignalP"/>
    </source>
</evidence>
<sequence length="456" mass="50388">MRKVFILLSLLVVGIFAAKADAPEWQTTYKQVESSMKSPVFNGRTYIITKFGASTKASAAQNQKAINKAIATCSRKGGGRVVVPAGTWNTGALTLKSGVNLVVEKDARLVFAFDTSLYPLVRTRWEGMDCYNYQPCIYGNNVSNVGITGEGTIDGGASNDAWWFMTGVERFGYKDGRENCKYTGARNKLLKMVAYGVPLKERIFGKGYGLRPQLINIIDGQNIIIEGVTLLRSPFWVIHPVFCKNLTVRNVHVWNEGPNGDGCDPESCDGVLIEGCRFHTGDDCIAIKSGRNQDGRSDGRPSQNIIVRNCDMEDGHGGVVVGSEIAAGVRNVFVENCRMDSKNLERVIRIKSNPCRGGTTENIFVRNVKVGRCKEAVLKINLDYDPKEQCCRDFPPTVHNVWVENSTCEESENGVFIVGLADNDNVYDIHVRNCKFDGIKNQTIKVTGKAHGLYFE</sequence>
<dbReference type="InterPro" id="IPR006626">
    <property type="entry name" value="PbH1"/>
</dbReference>